<comment type="caution">
    <text evidence="1">The sequence shown here is derived from an EMBL/GenBank/DDBJ whole genome shotgun (WGS) entry which is preliminary data.</text>
</comment>
<keyword evidence="2" id="KW-1185">Reference proteome</keyword>
<dbReference type="Proteomes" id="UP001201812">
    <property type="component" value="Unassembled WGS sequence"/>
</dbReference>
<sequence length="118" mass="13385">MQIRRLLKPTYGIIDIKYRDNRDSHEKITSIDVAVPKSIKERLETNLGGKQETQYSYTSLIPDFDGKITYDDIVRPGMSKEKTKAYKGTSDDAKSHPIVEGDVLDIKDLTGLTIVQVR</sequence>
<organism evidence="1 2">
    <name type="scientific">Ditylenchus destructor</name>
    <dbReference type="NCBI Taxonomy" id="166010"/>
    <lineage>
        <taxon>Eukaryota</taxon>
        <taxon>Metazoa</taxon>
        <taxon>Ecdysozoa</taxon>
        <taxon>Nematoda</taxon>
        <taxon>Chromadorea</taxon>
        <taxon>Rhabditida</taxon>
        <taxon>Tylenchina</taxon>
        <taxon>Tylenchomorpha</taxon>
        <taxon>Sphaerularioidea</taxon>
        <taxon>Anguinidae</taxon>
        <taxon>Anguininae</taxon>
        <taxon>Ditylenchus</taxon>
    </lineage>
</organism>
<name>A0AAD4MER7_9BILA</name>
<reference evidence="1" key="1">
    <citation type="submission" date="2022-01" db="EMBL/GenBank/DDBJ databases">
        <title>Genome Sequence Resource for Two Populations of Ditylenchus destructor, the Migratory Endoparasitic Phytonematode.</title>
        <authorList>
            <person name="Zhang H."/>
            <person name="Lin R."/>
            <person name="Xie B."/>
        </authorList>
    </citation>
    <scope>NUCLEOTIDE SEQUENCE</scope>
    <source>
        <strain evidence="1">BazhouSP</strain>
    </source>
</reference>
<gene>
    <name evidence="1" type="ORF">DdX_22153</name>
</gene>
<accession>A0AAD4MER7</accession>
<evidence type="ECO:0000313" key="2">
    <source>
        <dbReference type="Proteomes" id="UP001201812"/>
    </source>
</evidence>
<proteinExistence type="predicted"/>
<dbReference type="AlphaFoldDB" id="A0AAD4MER7"/>
<protein>
    <submittedName>
        <fullName evidence="1">Uncharacterized protein</fullName>
    </submittedName>
</protein>
<dbReference type="EMBL" id="JAKKPZ010001019">
    <property type="protein sequence ID" value="KAI1691019.1"/>
    <property type="molecule type" value="Genomic_DNA"/>
</dbReference>
<evidence type="ECO:0000313" key="1">
    <source>
        <dbReference type="EMBL" id="KAI1691019.1"/>
    </source>
</evidence>